<dbReference type="PANTHER" id="PTHR11385:SF14">
    <property type="entry name" value="AFAMIN"/>
    <property type="match status" value="1"/>
</dbReference>
<dbReference type="InterPro" id="IPR014760">
    <property type="entry name" value="Serum_albumin_N"/>
</dbReference>
<sequence length="610" mass="68758">MKGLAAIALVVFLSSVGADHEPHAANKICKFYSELKEDGFRTLAFIGLSQNLPESTPSEFKSLVDQAVVTVSECCKKDHHEDCNKDPEHMFQREVCASQSVAEKNGLKHCCELTAASRTQCFVDHKSKILVNVSHEPDVSAQVLCKEYKEDEKKHLGEFIYYFSRQHVMLQPQIIVGIMHGYNEILKSCCHEKDVQSCFDEKKNLFKQKTEERVTELMSLCLIQEKYGDRIIKAKKNIQYSQTIPQASYAQIESFKNRVSTLTKTCCSGNMIACMRERKELVDELCGNHALVSQCEHLSECCKKSVVERGSCVQNMKVKKLAGLSEHYEVHEHLAETCKTFKDTPDKALGKILYEISRRHPEASQQAILRHMMKIQESLHQCCNKADVGTCFKTAMGKSTLEQKIEDDTKYYSNLCATDKEMGHEGLEKRLLAVSTSIMPQASFDVVNTIAEDLADVISPCCKEESKHRLLPCAENKVTNIIDVTCHKIKPETINPEIAHCCNDSYSMRRICINSLKPNTAFQPPLLTTQTFHMGPELCTNDANKLLLASKRLLYSLVQQKTTIKPEQLKTIATKFNELRNKCCAEADKAACFSTEGPKLVTESETLLKA</sequence>
<keyword evidence="5" id="KW-0732">Signal</keyword>
<dbReference type="GeneTree" id="ENSGT00390000000113"/>
<reference evidence="7" key="2">
    <citation type="submission" date="2025-08" db="UniProtKB">
        <authorList>
            <consortium name="Ensembl"/>
        </authorList>
    </citation>
    <scope>IDENTIFICATION</scope>
</reference>
<reference evidence="7 8" key="1">
    <citation type="submission" date="2019-04" db="EMBL/GenBank/DDBJ databases">
        <authorList>
            <consortium name="Wellcome Sanger Institute Data Sharing"/>
        </authorList>
    </citation>
    <scope>NUCLEOTIDE SEQUENCE [LARGE SCALE GENOMIC DNA]</scope>
</reference>
<organism evidence="7 8">
    <name type="scientific">Scleropages formosus</name>
    <name type="common">Asian bonytongue</name>
    <name type="synonym">Osteoglossum formosum</name>
    <dbReference type="NCBI Taxonomy" id="113540"/>
    <lineage>
        <taxon>Eukaryota</taxon>
        <taxon>Metazoa</taxon>
        <taxon>Chordata</taxon>
        <taxon>Craniata</taxon>
        <taxon>Vertebrata</taxon>
        <taxon>Euteleostomi</taxon>
        <taxon>Actinopterygii</taxon>
        <taxon>Neopterygii</taxon>
        <taxon>Teleostei</taxon>
        <taxon>Osteoglossocephala</taxon>
        <taxon>Osteoglossomorpha</taxon>
        <taxon>Osteoglossiformes</taxon>
        <taxon>Osteoglossidae</taxon>
        <taxon>Scleropages</taxon>
    </lineage>
</organism>
<dbReference type="PRINTS" id="PR00802">
    <property type="entry name" value="SERUMALBUMIN"/>
</dbReference>
<gene>
    <name evidence="7" type="primary">LOC108938050</name>
</gene>
<dbReference type="InterPro" id="IPR020857">
    <property type="entry name" value="Serum_albumin_CS"/>
</dbReference>
<evidence type="ECO:0000313" key="8">
    <source>
        <dbReference type="Proteomes" id="UP000694397"/>
    </source>
</evidence>
<keyword evidence="2" id="KW-0964">Secreted</keyword>
<dbReference type="Proteomes" id="UP000694397">
    <property type="component" value="Chromosome 17"/>
</dbReference>
<evidence type="ECO:0000256" key="2">
    <source>
        <dbReference type="ARBA" id="ARBA00022525"/>
    </source>
</evidence>
<proteinExistence type="predicted"/>
<protein>
    <submittedName>
        <fullName evidence="7">Serum albumin 2-like</fullName>
    </submittedName>
</protein>
<dbReference type="PROSITE" id="PS00212">
    <property type="entry name" value="ALBUMIN_1"/>
    <property type="match status" value="2"/>
</dbReference>
<dbReference type="Pfam" id="PF00273">
    <property type="entry name" value="Serum_albumin"/>
    <property type="match status" value="3"/>
</dbReference>
<dbReference type="InterPro" id="IPR000264">
    <property type="entry name" value="ALB/AFP/VDB"/>
</dbReference>
<keyword evidence="3" id="KW-0677">Repeat</keyword>
<feature type="domain" description="Albumin" evidence="6">
    <location>
        <begin position="18"/>
        <end position="208"/>
    </location>
</feature>
<dbReference type="Ensembl" id="ENSSFOT00015029497.2">
    <property type="protein sequence ID" value="ENSSFOP00015029162.1"/>
    <property type="gene ID" value="ENSSFOG00015018737.2"/>
</dbReference>
<reference evidence="7" key="3">
    <citation type="submission" date="2025-09" db="UniProtKB">
        <authorList>
            <consortium name="Ensembl"/>
        </authorList>
    </citation>
    <scope>IDENTIFICATION</scope>
</reference>
<dbReference type="InterPro" id="IPR020858">
    <property type="entry name" value="Serum_albumin-like"/>
</dbReference>
<evidence type="ECO:0000256" key="1">
    <source>
        <dbReference type="ARBA" id="ARBA00004613"/>
    </source>
</evidence>
<dbReference type="SMART" id="SM00103">
    <property type="entry name" value="ALBUMIN"/>
    <property type="match status" value="3"/>
</dbReference>
<dbReference type="PANTHER" id="PTHR11385">
    <property type="entry name" value="SERUM ALBUMIN-RELATED"/>
    <property type="match status" value="1"/>
</dbReference>
<evidence type="ECO:0000256" key="5">
    <source>
        <dbReference type="SAM" id="SignalP"/>
    </source>
</evidence>
<evidence type="ECO:0000259" key="6">
    <source>
        <dbReference type="PROSITE" id="PS51438"/>
    </source>
</evidence>
<keyword evidence="8" id="KW-1185">Reference proteome</keyword>
<dbReference type="PROSITE" id="PS51438">
    <property type="entry name" value="ALBUMIN_2"/>
    <property type="match status" value="3"/>
</dbReference>
<dbReference type="GO" id="GO:0072562">
    <property type="term" value="C:blood microparticle"/>
    <property type="evidence" value="ECO:0007669"/>
    <property type="project" value="TreeGrafter"/>
</dbReference>
<dbReference type="AlphaFoldDB" id="A0A8C9V6A5"/>
<keyword evidence="4" id="KW-1015">Disulfide bond</keyword>
<evidence type="ECO:0000313" key="7">
    <source>
        <dbReference type="Ensembl" id="ENSSFOP00015029162.1"/>
    </source>
</evidence>
<dbReference type="GO" id="GO:0036094">
    <property type="term" value="F:small molecule binding"/>
    <property type="evidence" value="ECO:0007669"/>
    <property type="project" value="TreeGrafter"/>
</dbReference>
<comment type="subcellular location">
    <subcellularLocation>
        <location evidence="1">Secreted</location>
    </subcellularLocation>
</comment>
<feature type="signal peptide" evidence="5">
    <location>
        <begin position="1"/>
        <end position="18"/>
    </location>
</feature>
<dbReference type="RefSeq" id="XP_018613844.1">
    <property type="nucleotide sequence ID" value="XM_018758328.2"/>
</dbReference>
<dbReference type="SUPFAM" id="SSF48552">
    <property type="entry name" value="Serum albumin-like"/>
    <property type="match status" value="3"/>
</dbReference>
<evidence type="ECO:0000256" key="3">
    <source>
        <dbReference type="ARBA" id="ARBA00022737"/>
    </source>
</evidence>
<evidence type="ECO:0000256" key="4">
    <source>
        <dbReference type="ARBA" id="ARBA00023157"/>
    </source>
</evidence>
<accession>A0A8C9V6A5</accession>
<dbReference type="KEGG" id="sfm:108938050"/>
<dbReference type="GO" id="GO:0005737">
    <property type="term" value="C:cytoplasm"/>
    <property type="evidence" value="ECO:0007669"/>
    <property type="project" value="TreeGrafter"/>
</dbReference>
<dbReference type="Gene3D" id="1.10.246.10">
    <property type="match status" value="6"/>
</dbReference>
<name>A0A8C9V6A5_SCLFO</name>
<feature type="chain" id="PRO_5034352548" evidence="5">
    <location>
        <begin position="19"/>
        <end position="610"/>
    </location>
</feature>
<dbReference type="OrthoDB" id="9875082at2759"/>
<feature type="domain" description="Albumin" evidence="6">
    <location>
        <begin position="404"/>
        <end position="602"/>
    </location>
</feature>
<dbReference type="GeneID" id="108938050"/>
<feature type="domain" description="Albumin" evidence="6">
    <location>
        <begin position="209"/>
        <end position="400"/>
    </location>
</feature>